<dbReference type="GO" id="GO:0003924">
    <property type="term" value="F:GTPase activity"/>
    <property type="evidence" value="ECO:0007669"/>
    <property type="project" value="InterPro"/>
</dbReference>
<evidence type="ECO:0000313" key="7">
    <source>
        <dbReference type="EMBL" id="EST08543.1"/>
    </source>
</evidence>
<dbReference type="RefSeq" id="XP_016293532.1">
    <property type="nucleotide sequence ID" value="XM_016435186.1"/>
</dbReference>
<dbReference type="InterPro" id="IPR001019">
    <property type="entry name" value="Gprotein_alpha_su"/>
</dbReference>
<dbReference type="FunFam" id="3.40.50.300:FF:000692">
    <property type="entry name" value="Guanine nucleotide-binding protein subunit alpha"/>
    <property type="match status" value="1"/>
</dbReference>
<proteinExistence type="inferred from homology"/>
<dbReference type="Gene3D" id="3.40.50.300">
    <property type="entry name" value="P-loop containing nucleotide triphosphate hydrolases"/>
    <property type="match status" value="1"/>
</dbReference>
<evidence type="ECO:0000256" key="6">
    <source>
        <dbReference type="PIRSR" id="PIRSR601019-1"/>
    </source>
</evidence>
<organism evidence="7 8">
    <name type="scientific">Kalmanozyma brasiliensis (strain GHG001)</name>
    <name type="common">Yeast</name>
    <name type="synonym">Pseudozyma brasiliensis</name>
    <dbReference type="NCBI Taxonomy" id="1365824"/>
    <lineage>
        <taxon>Eukaryota</taxon>
        <taxon>Fungi</taxon>
        <taxon>Dikarya</taxon>
        <taxon>Basidiomycota</taxon>
        <taxon>Ustilaginomycotina</taxon>
        <taxon>Ustilaginomycetes</taxon>
        <taxon>Ustilaginales</taxon>
        <taxon>Ustilaginaceae</taxon>
        <taxon>Kalmanozyma</taxon>
    </lineage>
</organism>
<keyword evidence="3 6" id="KW-0547">Nucleotide-binding</keyword>
<dbReference type="GO" id="GO:0007186">
    <property type="term" value="P:G protein-coupled receptor signaling pathway"/>
    <property type="evidence" value="ECO:0007669"/>
    <property type="project" value="InterPro"/>
</dbReference>
<keyword evidence="2" id="KW-0479">Metal-binding</keyword>
<dbReference type="GO" id="GO:0005525">
    <property type="term" value="F:GTP binding"/>
    <property type="evidence" value="ECO:0007669"/>
    <property type="project" value="UniProtKB-KW"/>
</dbReference>
<dbReference type="AlphaFoldDB" id="V5EY26"/>
<comment type="similarity">
    <text evidence="1">Belongs to the G-alpha family.</text>
</comment>
<dbReference type="GO" id="GO:0051726">
    <property type="term" value="P:regulation of cell cycle"/>
    <property type="evidence" value="ECO:0007669"/>
    <property type="project" value="TreeGrafter"/>
</dbReference>
<accession>V5EY26</accession>
<gene>
    <name evidence="7" type="ORF">PSEUBRA_SCAF16g05396</name>
</gene>
<dbReference type="EMBL" id="KI545858">
    <property type="protein sequence ID" value="EST08543.1"/>
    <property type="molecule type" value="Genomic_DNA"/>
</dbReference>
<dbReference type="OrthoDB" id="5817230at2759"/>
<dbReference type="HOGENOM" id="CLU_2039037_0_0_1"/>
<dbReference type="GO" id="GO:0032007">
    <property type="term" value="P:negative regulation of TOR signaling"/>
    <property type="evidence" value="ECO:0007669"/>
    <property type="project" value="TreeGrafter"/>
</dbReference>
<evidence type="ECO:0000256" key="4">
    <source>
        <dbReference type="ARBA" id="ARBA00023134"/>
    </source>
</evidence>
<dbReference type="Proteomes" id="UP000019377">
    <property type="component" value="Unassembled WGS sequence"/>
</dbReference>
<dbReference type="eggNOG" id="KOG0082">
    <property type="taxonomic scope" value="Eukaryota"/>
</dbReference>
<dbReference type="STRING" id="1365824.V5EY26"/>
<evidence type="ECO:0000256" key="2">
    <source>
        <dbReference type="ARBA" id="ARBA00022723"/>
    </source>
</evidence>
<keyword evidence="5" id="KW-0807">Transducer</keyword>
<keyword evidence="8" id="KW-1185">Reference proteome</keyword>
<dbReference type="PROSITE" id="PS51882">
    <property type="entry name" value="G_ALPHA"/>
    <property type="match status" value="1"/>
</dbReference>
<sequence>MFGARLFTGEAGDEECGRSKKLSDQEEQRSERKKWIHCFENVAAIIFLVTISEYDQLLYEDLRPMARVLLTFLRLYPIHAYHITSTALPRMLILSLQLDTSTTCVSLGVTALIMLIPHIPN</sequence>
<dbReference type="InterPro" id="IPR007483">
    <property type="entry name" value="Hamartin"/>
</dbReference>
<evidence type="ECO:0000256" key="3">
    <source>
        <dbReference type="ARBA" id="ARBA00022741"/>
    </source>
</evidence>
<dbReference type="InterPro" id="IPR027417">
    <property type="entry name" value="P-loop_NTPase"/>
</dbReference>
<evidence type="ECO:0000256" key="1">
    <source>
        <dbReference type="ARBA" id="ARBA00005804"/>
    </source>
</evidence>
<dbReference type="GO" id="GO:0031683">
    <property type="term" value="F:G-protein beta/gamma-subunit complex binding"/>
    <property type="evidence" value="ECO:0007669"/>
    <property type="project" value="InterPro"/>
</dbReference>
<evidence type="ECO:0000313" key="8">
    <source>
        <dbReference type="Proteomes" id="UP000019377"/>
    </source>
</evidence>
<feature type="binding site" evidence="6">
    <location>
        <begin position="24"/>
        <end position="28"/>
    </location>
    <ligand>
        <name>GTP</name>
        <dbReference type="ChEBI" id="CHEBI:37565"/>
    </ligand>
</feature>
<dbReference type="Pfam" id="PF00503">
    <property type="entry name" value="G-alpha"/>
    <property type="match status" value="1"/>
</dbReference>
<dbReference type="GeneID" id="27417803"/>
<evidence type="ECO:0000256" key="5">
    <source>
        <dbReference type="ARBA" id="ARBA00023224"/>
    </source>
</evidence>
<dbReference type="PANTHER" id="PTHR15154:SF2">
    <property type="entry name" value="HAMARTIN"/>
    <property type="match status" value="1"/>
</dbReference>
<dbReference type="PRINTS" id="PR00318">
    <property type="entry name" value="GPROTEINA"/>
</dbReference>
<dbReference type="GO" id="GO:0046872">
    <property type="term" value="F:metal ion binding"/>
    <property type="evidence" value="ECO:0007669"/>
    <property type="project" value="UniProtKB-KW"/>
</dbReference>
<dbReference type="GO" id="GO:0033596">
    <property type="term" value="C:TSC1-TSC2 complex"/>
    <property type="evidence" value="ECO:0007669"/>
    <property type="project" value="TreeGrafter"/>
</dbReference>
<dbReference type="PANTHER" id="PTHR15154">
    <property type="entry name" value="HAMARTIN"/>
    <property type="match status" value="1"/>
</dbReference>
<reference evidence="8" key="1">
    <citation type="journal article" date="2013" name="Genome Announc.">
        <title>Draft genome sequence of Pseudozyma brasiliensis sp. nov. strain GHG001, a high producer of endo-1,4-xylanase isolated from an insect pest of sugarcane.</title>
        <authorList>
            <person name="Oliveira J.V.D.C."/>
            <person name="dos Santos R.A.C."/>
            <person name="Borges T.A."/>
            <person name="Riano-Pachon D.M."/>
            <person name="Goldman G.H."/>
        </authorList>
    </citation>
    <scope>NUCLEOTIDE SEQUENCE [LARGE SCALE GENOMIC DNA]</scope>
    <source>
        <strain evidence="8">GHG001</strain>
    </source>
</reference>
<protein>
    <submittedName>
        <fullName evidence="7">G-alpha protein</fullName>
    </submittedName>
</protein>
<dbReference type="SUPFAM" id="SSF52540">
    <property type="entry name" value="P-loop containing nucleoside triphosphate hydrolases"/>
    <property type="match status" value="1"/>
</dbReference>
<name>V5EY26_KALBG</name>
<keyword evidence="4 6" id="KW-0342">GTP-binding</keyword>